<dbReference type="STRING" id="376489.A5892_13715"/>
<dbReference type="GO" id="GO:0007155">
    <property type="term" value="P:cell adhesion"/>
    <property type="evidence" value="ECO:0007669"/>
    <property type="project" value="InterPro"/>
</dbReference>
<keyword evidence="4 5" id="KW-0975">Bacterial flagellum</keyword>
<dbReference type="GO" id="GO:0005576">
    <property type="term" value="C:extracellular region"/>
    <property type="evidence" value="ECO:0007669"/>
    <property type="project" value="UniProtKB-SubCell"/>
</dbReference>
<dbReference type="Proteomes" id="UP000077875">
    <property type="component" value="Chromosome"/>
</dbReference>
<sequence length="464" mass="47864">MASTITSLGVGSGLDLTSLLAQLRTAEESKLTPIATRQSSTQTKISAFGTLATSLERLQEAAAGLSDASLYSATASSGEHSAFDISTGSDAQAGRYEVQVSQLASAHSIATATVSSKTETLGSGSLTLGVGDQLVSIELQDATLESIRDAINAQRDEDGNPLGLTAAIVNSRSGVGGEESYSLVLTSRETGSANAIGTVAFTPAAGSTEDLTQLFAVENRTAEVAAKDAEFTLNGIQIIQGSNQIQGVIDGVDITLKSVTDGQPQVFTIASDTSAIKAAVEEFVGAYNDYLSLAASLGRTNPEDPSNSGALVGNSALRSIQGQLRSALGADAQLGSLETLGITTKLDGSLEIDDAVLSAALSADIDAVSQTLMGSGDSGGLIGRLSSTLEGMLDGSSGLINTATTGLEAQLDRLGQQYDTMSTRIDATMERYRRQFVALDQMMSRMTNLSSQLTQQFDALNSNN</sequence>
<evidence type="ECO:0000256" key="1">
    <source>
        <dbReference type="ARBA" id="ARBA00009764"/>
    </source>
</evidence>
<dbReference type="InterPro" id="IPR003481">
    <property type="entry name" value="FliD_N"/>
</dbReference>
<gene>
    <name evidence="8" type="ORF">A5892_13715</name>
</gene>
<dbReference type="PANTHER" id="PTHR30288:SF0">
    <property type="entry name" value="FLAGELLAR HOOK-ASSOCIATED PROTEIN 2"/>
    <property type="match status" value="1"/>
</dbReference>
<evidence type="ECO:0000256" key="3">
    <source>
        <dbReference type="ARBA" id="ARBA00023054"/>
    </source>
</evidence>
<protein>
    <recommendedName>
        <fullName evidence="5">Flagellar hook-associated protein 2</fullName>
        <shortName evidence="5">HAP2</shortName>
    </recommendedName>
    <alternativeName>
        <fullName evidence="5">Flagellar cap protein</fullName>
    </alternativeName>
</protein>
<dbReference type="GO" id="GO:0009424">
    <property type="term" value="C:bacterial-type flagellum hook"/>
    <property type="evidence" value="ECO:0007669"/>
    <property type="project" value="UniProtKB-UniRule"/>
</dbReference>
<name>A0A172YH08_9GAMM</name>
<evidence type="ECO:0000256" key="5">
    <source>
        <dbReference type="RuleBase" id="RU362066"/>
    </source>
</evidence>
<dbReference type="GO" id="GO:0071973">
    <property type="term" value="P:bacterial-type flagellum-dependent cell motility"/>
    <property type="evidence" value="ECO:0007669"/>
    <property type="project" value="TreeGrafter"/>
</dbReference>
<organism evidence="8 9">
    <name type="scientific">Halotalea alkalilenta</name>
    <dbReference type="NCBI Taxonomy" id="376489"/>
    <lineage>
        <taxon>Bacteria</taxon>
        <taxon>Pseudomonadati</taxon>
        <taxon>Pseudomonadota</taxon>
        <taxon>Gammaproteobacteria</taxon>
        <taxon>Oceanospirillales</taxon>
        <taxon>Halomonadaceae</taxon>
        <taxon>Halotalea</taxon>
    </lineage>
</organism>
<keyword evidence="5" id="KW-0964">Secreted</keyword>
<dbReference type="KEGG" id="haa:A5892_13715"/>
<dbReference type="RefSeq" id="WP_064123279.1">
    <property type="nucleotide sequence ID" value="NZ_CP015243.1"/>
</dbReference>
<evidence type="ECO:0000313" key="8">
    <source>
        <dbReference type="EMBL" id="ANF58396.1"/>
    </source>
</evidence>
<dbReference type="AlphaFoldDB" id="A0A172YH08"/>
<dbReference type="Pfam" id="PF07195">
    <property type="entry name" value="FliD_C"/>
    <property type="match status" value="1"/>
</dbReference>
<dbReference type="PANTHER" id="PTHR30288">
    <property type="entry name" value="FLAGELLAR CAP/ASSEMBLY PROTEIN FLID"/>
    <property type="match status" value="1"/>
</dbReference>
<comment type="function">
    <text evidence="5">Required for morphogenesis and for the elongation of the flagellar filament by facilitating polymerization of the flagellin monomers at the tip of growing filament. Forms a capping structure, which prevents flagellin subunits (transported through the central channel of the flagellum) from leaking out without polymerization at the distal end.</text>
</comment>
<dbReference type="GO" id="GO:0009421">
    <property type="term" value="C:bacterial-type flagellum filament cap"/>
    <property type="evidence" value="ECO:0007669"/>
    <property type="project" value="InterPro"/>
</dbReference>
<dbReference type="InterPro" id="IPR010809">
    <property type="entry name" value="FliD_C"/>
</dbReference>
<reference evidence="8 9" key="1">
    <citation type="submission" date="2016-04" db="EMBL/GenBank/DDBJ databases">
        <title>Complete Genome Sequence of Halotalea alkalilenta IHB B 13600.</title>
        <authorList>
            <person name="Swarnkar M.K."/>
            <person name="Sharma A."/>
            <person name="Kaushal K."/>
            <person name="Soni R."/>
            <person name="Rana S."/>
            <person name="Singh A.K."/>
            <person name="Gulati A."/>
        </authorList>
    </citation>
    <scope>NUCLEOTIDE SEQUENCE [LARGE SCALE GENOMIC DNA]</scope>
    <source>
        <strain evidence="8 9">IHB B 13600</strain>
    </source>
</reference>
<comment type="similarity">
    <text evidence="1 5">Belongs to the FliD family.</text>
</comment>
<evidence type="ECO:0000259" key="6">
    <source>
        <dbReference type="Pfam" id="PF02465"/>
    </source>
</evidence>
<evidence type="ECO:0000259" key="7">
    <source>
        <dbReference type="Pfam" id="PF07195"/>
    </source>
</evidence>
<evidence type="ECO:0000313" key="9">
    <source>
        <dbReference type="Proteomes" id="UP000077875"/>
    </source>
</evidence>
<dbReference type="EMBL" id="CP015243">
    <property type="protein sequence ID" value="ANF58396.1"/>
    <property type="molecule type" value="Genomic_DNA"/>
</dbReference>
<evidence type="ECO:0000256" key="4">
    <source>
        <dbReference type="ARBA" id="ARBA00023143"/>
    </source>
</evidence>
<accession>A0A172YH08</accession>
<comment type="subcellular location">
    <subcellularLocation>
        <location evidence="5">Secreted</location>
    </subcellularLocation>
    <subcellularLocation>
        <location evidence="5">Bacterial flagellum</location>
    </subcellularLocation>
</comment>
<comment type="subunit">
    <text evidence="2 5">Homopentamer.</text>
</comment>
<evidence type="ECO:0000256" key="2">
    <source>
        <dbReference type="ARBA" id="ARBA00011255"/>
    </source>
</evidence>
<feature type="domain" description="Flagellar hook-associated protein 2 N-terminal" evidence="6">
    <location>
        <begin position="12"/>
        <end position="107"/>
    </location>
</feature>
<feature type="domain" description="Flagellar hook-associated protein 2 C-terminal" evidence="7">
    <location>
        <begin position="226"/>
        <end position="447"/>
    </location>
</feature>
<dbReference type="InterPro" id="IPR040026">
    <property type="entry name" value="FliD"/>
</dbReference>
<keyword evidence="3" id="KW-0175">Coiled coil</keyword>
<keyword evidence="9" id="KW-1185">Reference proteome</keyword>
<proteinExistence type="inferred from homology"/>
<dbReference type="Pfam" id="PF02465">
    <property type="entry name" value="FliD_N"/>
    <property type="match status" value="1"/>
</dbReference>